<reference evidence="1 2" key="1">
    <citation type="submission" date="2021-06" db="EMBL/GenBank/DDBJ databases">
        <authorList>
            <person name="Palmer J.M."/>
        </authorList>
    </citation>
    <scope>NUCLEOTIDE SEQUENCE [LARGE SCALE GENOMIC DNA]</scope>
    <source>
        <strain evidence="1 2">CL_MEX2019</strain>
        <tissue evidence="1">Muscle</tissue>
    </source>
</reference>
<accession>A0ABU7EM50</accession>
<protein>
    <submittedName>
        <fullName evidence="1">Uncharacterized protein</fullName>
    </submittedName>
</protein>
<dbReference type="Proteomes" id="UP001352852">
    <property type="component" value="Unassembled WGS sequence"/>
</dbReference>
<name>A0ABU7EM50_9TELE</name>
<comment type="caution">
    <text evidence="1">The sequence shown here is derived from an EMBL/GenBank/DDBJ whole genome shotgun (WGS) entry which is preliminary data.</text>
</comment>
<evidence type="ECO:0000313" key="2">
    <source>
        <dbReference type="Proteomes" id="UP001352852"/>
    </source>
</evidence>
<sequence length="125" mass="13535">MSNSLQSAAICCAVPNSLSQTCDLALLHLFPSFRFEKLHCGGCTQCNIADSNSIVGGGSCCTLCLETLFTTTEPGLNSFSLTRNHEVLTAKASFASKCSLNILLIKLHPLIEMLCDVVYCKQFYC</sequence>
<organism evidence="1 2">
    <name type="scientific">Characodon lateralis</name>
    <dbReference type="NCBI Taxonomy" id="208331"/>
    <lineage>
        <taxon>Eukaryota</taxon>
        <taxon>Metazoa</taxon>
        <taxon>Chordata</taxon>
        <taxon>Craniata</taxon>
        <taxon>Vertebrata</taxon>
        <taxon>Euteleostomi</taxon>
        <taxon>Actinopterygii</taxon>
        <taxon>Neopterygii</taxon>
        <taxon>Teleostei</taxon>
        <taxon>Neoteleostei</taxon>
        <taxon>Acanthomorphata</taxon>
        <taxon>Ovalentaria</taxon>
        <taxon>Atherinomorphae</taxon>
        <taxon>Cyprinodontiformes</taxon>
        <taxon>Goodeidae</taxon>
        <taxon>Characodon</taxon>
    </lineage>
</organism>
<dbReference type="EMBL" id="JAHUTJ010060087">
    <property type="protein sequence ID" value="MED6288229.1"/>
    <property type="molecule type" value="Genomic_DNA"/>
</dbReference>
<proteinExistence type="predicted"/>
<keyword evidence="2" id="KW-1185">Reference proteome</keyword>
<evidence type="ECO:0000313" key="1">
    <source>
        <dbReference type="EMBL" id="MED6288229.1"/>
    </source>
</evidence>
<gene>
    <name evidence="1" type="ORF">CHARACLAT_024473</name>
</gene>